<dbReference type="RefSeq" id="WP_230576984.1">
    <property type="nucleotide sequence ID" value="NZ_CAKJTI010000052.1"/>
</dbReference>
<keyword evidence="1" id="KW-0472">Membrane</keyword>
<protein>
    <recommendedName>
        <fullName evidence="4">Group-specific protein</fullName>
    </recommendedName>
</protein>
<proteinExistence type="predicted"/>
<evidence type="ECO:0000313" key="3">
    <source>
        <dbReference type="Proteomes" id="UP000789423"/>
    </source>
</evidence>
<dbReference type="Proteomes" id="UP000789423">
    <property type="component" value="Unassembled WGS sequence"/>
</dbReference>
<accession>A0ABN8A838</accession>
<reference evidence="2 3" key="1">
    <citation type="submission" date="2021-10" db="EMBL/GenBank/DDBJ databases">
        <authorList>
            <person name="Criscuolo A."/>
        </authorList>
    </citation>
    <scope>NUCLEOTIDE SEQUENCE [LARGE SCALE GENOMIC DNA]</scope>
    <source>
        <strain evidence="3">CIP 111899</strain>
    </source>
</reference>
<comment type="caution">
    <text evidence="2">The sequence shown here is derived from an EMBL/GenBank/DDBJ whole genome shotgun (WGS) entry which is preliminary data.</text>
</comment>
<evidence type="ECO:0000313" key="2">
    <source>
        <dbReference type="EMBL" id="CAG9615066.1"/>
    </source>
</evidence>
<feature type="transmembrane region" description="Helical" evidence="1">
    <location>
        <begin position="42"/>
        <end position="62"/>
    </location>
</feature>
<name>A0ABN8A838_9BACI</name>
<evidence type="ECO:0000256" key="1">
    <source>
        <dbReference type="SAM" id="Phobius"/>
    </source>
</evidence>
<sequence>MIIWILVLLIIVGLTVIGTIMVGKTEQEDYGTSTKGNITRLSIIYLCLGVILVVGVASYIYFYG</sequence>
<keyword evidence="1" id="KW-0812">Transmembrane</keyword>
<evidence type="ECO:0008006" key="4">
    <source>
        <dbReference type="Google" id="ProtNLM"/>
    </source>
</evidence>
<dbReference type="EMBL" id="CAKJTI010000052">
    <property type="protein sequence ID" value="CAG9615066.1"/>
    <property type="molecule type" value="Genomic_DNA"/>
</dbReference>
<keyword evidence="1" id="KW-1133">Transmembrane helix</keyword>
<organism evidence="2 3">
    <name type="scientific">Bacillus rhizoplanae</name>
    <dbReference type="NCBI Taxonomy" id="2880966"/>
    <lineage>
        <taxon>Bacteria</taxon>
        <taxon>Bacillati</taxon>
        <taxon>Bacillota</taxon>
        <taxon>Bacilli</taxon>
        <taxon>Bacillales</taxon>
        <taxon>Bacillaceae</taxon>
        <taxon>Bacillus</taxon>
    </lineage>
</organism>
<gene>
    <name evidence="2" type="ORF">BACCIP111899_04302</name>
</gene>
<keyword evidence="3" id="KW-1185">Reference proteome</keyword>